<keyword evidence="2" id="KW-1185">Reference proteome</keyword>
<organism evidence="1 2">
    <name type="scientific">Portunus trituberculatus</name>
    <name type="common">Swimming crab</name>
    <name type="synonym">Neptunus trituberculatus</name>
    <dbReference type="NCBI Taxonomy" id="210409"/>
    <lineage>
        <taxon>Eukaryota</taxon>
        <taxon>Metazoa</taxon>
        <taxon>Ecdysozoa</taxon>
        <taxon>Arthropoda</taxon>
        <taxon>Crustacea</taxon>
        <taxon>Multicrustacea</taxon>
        <taxon>Malacostraca</taxon>
        <taxon>Eumalacostraca</taxon>
        <taxon>Eucarida</taxon>
        <taxon>Decapoda</taxon>
        <taxon>Pleocyemata</taxon>
        <taxon>Brachyura</taxon>
        <taxon>Eubrachyura</taxon>
        <taxon>Portunoidea</taxon>
        <taxon>Portunidae</taxon>
        <taxon>Portuninae</taxon>
        <taxon>Portunus</taxon>
    </lineage>
</organism>
<accession>A0A5B7J0G2</accession>
<reference evidence="1 2" key="1">
    <citation type="submission" date="2019-05" db="EMBL/GenBank/DDBJ databases">
        <title>Another draft genome of Portunus trituberculatus and its Hox gene families provides insights of decapod evolution.</title>
        <authorList>
            <person name="Jeong J.-H."/>
            <person name="Song I."/>
            <person name="Kim S."/>
            <person name="Choi T."/>
            <person name="Kim D."/>
            <person name="Ryu S."/>
            <person name="Kim W."/>
        </authorList>
    </citation>
    <scope>NUCLEOTIDE SEQUENCE [LARGE SCALE GENOMIC DNA]</scope>
    <source>
        <tissue evidence="1">Muscle</tissue>
    </source>
</reference>
<sequence>MTIYHKGDSSLHFILERNSFDHPVPNPNSCERCGSSVISGPVLLSPRLSGYEKEEEEEEEEVMVER</sequence>
<dbReference type="EMBL" id="VSRR010074495">
    <property type="protein sequence ID" value="MPC87436.1"/>
    <property type="molecule type" value="Genomic_DNA"/>
</dbReference>
<gene>
    <name evidence="1" type="ORF">E2C01_082298</name>
</gene>
<evidence type="ECO:0000313" key="1">
    <source>
        <dbReference type="EMBL" id="MPC87436.1"/>
    </source>
</evidence>
<proteinExistence type="predicted"/>
<dbReference type="Proteomes" id="UP000324222">
    <property type="component" value="Unassembled WGS sequence"/>
</dbReference>
<name>A0A5B7J0G2_PORTR</name>
<protein>
    <submittedName>
        <fullName evidence="1">Uncharacterized protein</fullName>
    </submittedName>
</protein>
<comment type="caution">
    <text evidence="1">The sequence shown here is derived from an EMBL/GenBank/DDBJ whole genome shotgun (WGS) entry which is preliminary data.</text>
</comment>
<dbReference type="AlphaFoldDB" id="A0A5B7J0G2"/>
<evidence type="ECO:0000313" key="2">
    <source>
        <dbReference type="Proteomes" id="UP000324222"/>
    </source>
</evidence>